<dbReference type="AlphaFoldDB" id="J7RL34"/>
<dbReference type="KEGG" id="kng:KNAG_0D04730"/>
<accession>J7RL34</accession>
<dbReference type="Proteomes" id="UP000006310">
    <property type="component" value="Chromosome 4"/>
</dbReference>
<reference evidence="5" key="2">
    <citation type="submission" date="2012-08" db="EMBL/GenBank/DDBJ databases">
        <title>Genome sequence of Kazachstania naganishii.</title>
        <authorList>
            <person name="Gordon J.L."/>
            <person name="Armisen D."/>
            <person name="Proux-Wera E."/>
            <person name="OhEigeartaigh S.S."/>
            <person name="Byrne K.P."/>
            <person name="Wolfe K.H."/>
        </authorList>
    </citation>
    <scope>NUCLEOTIDE SEQUENCE [LARGE SCALE GENOMIC DNA]</scope>
    <source>
        <strain evidence="5">ATCC MYA-139 / BCRC 22969 / CBS 8797 / CCRC 22969 / KCTC 17520 / NBRC 10181 / NCYC 3082</strain>
    </source>
</reference>
<evidence type="ECO:0008006" key="6">
    <source>
        <dbReference type="Google" id="ProtNLM"/>
    </source>
</evidence>
<feature type="region of interest" description="Disordered" evidence="1">
    <location>
        <begin position="193"/>
        <end position="260"/>
    </location>
</feature>
<organism evidence="4 5">
    <name type="scientific">Huiozyma naganishii (strain ATCC MYA-139 / BCRC 22969 / CBS 8797 / KCTC 17520 / NBRC 10181 / NCYC 3082 / Yp74L-3)</name>
    <name type="common">Yeast</name>
    <name type="synonym">Kazachstania naganishii</name>
    <dbReference type="NCBI Taxonomy" id="1071383"/>
    <lineage>
        <taxon>Eukaryota</taxon>
        <taxon>Fungi</taxon>
        <taxon>Dikarya</taxon>
        <taxon>Ascomycota</taxon>
        <taxon>Saccharomycotina</taxon>
        <taxon>Saccharomycetes</taxon>
        <taxon>Saccharomycetales</taxon>
        <taxon>Saccharomycetaceae</taxon>
        <taxon>Huiozyma</taxon>
    </lineage>
</organism>
<dbReference type="PANTHER" id="PTHR28108:SF1">
    <property type="entry name" value="SWR1-COMPLEX PROTEIN 3"/>
    <property type="match status" value="1"/>
</dbReference>
<dbReference type="Pfam" id="PF26242">
    <property type="entry name" value="Swc3_C"/>
    <property type="match status" value="1"/>
</dbReference>
<dbReference type="OrthoDB" id="4097064at2759"/>
<evidence type="ECO:0000313" key="5">
    <source>
        <dbReference type="Proteomes" id="UP000006310"/>
    </source>
</evidence>
<keyword evidence="5" id="KW-1185">Reference proteome</keyword>
<dbReference type="EMBL" id="HE978317">
    <property type="protein sequence ID" value="CCK70213.1"/>
    <property type="molecule type" value="Genomic_DNA"/>
</dbReference>
<protein>
    <recommendedName>
        <fullName evidence="6">SWR1-complex protein 3</fullName>
    </recommendedName>
</protein>
<evidence type="ECO:0000256" key="1">
    <source>
        <dbReference type="SAM" id="MobiDB-lite"/>
    </source>
</evidence>
<reference evidence="4 5" key="1">
    <citation type="journal article" date="2011" name="Proc. Natl. Acad. Sci. U.S.A.">
        <title>Evolutionary erosion of yeast sex chromosomes by mating-type switching accidents.</title>
        <authorList>
            <person name="Gordon J.L."/>
            <person name="Armisen D."/>
            <person name="Proux-Wera E."/>
            <person name="Oheigeartaigh S.S."/>
            <person name="Byrne K.P."/>
            <person name="Wolfe K.H."/>
        </authorList>
    </citation>
    <scope>NUCLEOTIDE SEQUENCE [LARGE SCALE GENOMIC DNA]</scope>
    <source>
        <strain evidence="5">ATCC MYA-139 / BCRC 22969 / CBS 8797 / CCRC 22969 / KCTC 17520 / NBRC 10181 / NCYC 3082</strain>
    </source>
</reference>
<evidence type="ECO:0000259" key="3">
    <source>
        <dbReference type="Pfam" id="PF26242"/>
    </source>
</evidence>
<dbReference type="GO" id="GO:0031492">
    <property type="term" value="F:nucleosomal DNA binding"/>
    <property type="evidence" value="ECO:0007669"/>
    <property type="project" value="EnsemblFungi"/>
</dbReference>
<dbReference type="Pfam" id="PF24707">
    <property type="entry name" value="Swc3"/>
    <property type="match status" value="1"/>
</dbReference>
<dbReference type="GO" id="GO:0007029">
    <property type="term" value="P:endoplasmic reticulum organization"/>
    <property type="evidence" value="ECO:0007669"/>
    <property type="project" value="EnsemblFungi"/>
</dbReference>
<dbReference type="GO" id="GO:0000812">
    <property type="term" value="C:Swr1 complex"/>
    <property type="evidence" value="ECO:0007669"/>
    <property type="project" value="EnsemblFungi"/>
</dbReference>
<dbReference type="InterPro" id="IPR057558">
    <property type="entry name" value="Swc3_dom"/>
</dbReference>
<dbReference type="PANTHER" id="PTHR28108">
    <property type="entry name" value="SWR1-COMPLEX PROTEIN 3"/>
    <property type="match status" value="1"/>
</dbReference>
<dbReference type="RefSeq" id="XP_022464459.1">
    <property type="nucleotide sequence ID" value="XM_022607911.1"/>
</dbReference>
<gene>
    <name evidence="4" type="primary">KNAG0D04730</name>
    <name evidence="4" type="ordered locus">KNAG_0D04730</name>
</gene>
<feature type="compositionally biased region" description="Basic and acidic residues" evidence="1">
    <location>
        <begin position="193"/>
        <end position="221"/>
    </location>
</feature>
<sequence>MQRVLRSRSGTSDAERDVTATAAARGPSKRRRRVGGDSENDTAGSDDGLIEEPATGAPRAEGRPFELIADIPASVEEPHYNSILTHPLSVRDSAVLYSSLISSRRSWIRNYGTVFPLYWKKAVGIDGTGSGFSIKDKMQKMCECNMAGGPHSFVLRLFILKDEKVEERWATTVEERKREKQLKKLTLQEEKQLKREAKQRAKLQKKEEKLRKQQLAKEQRQRNKLQQEQAKQEMKLKRETKRKERKLKQTAPDPSPANDSQMIANLNLMAQKDAKLNALMGKVAGGTADKAEVEQFKKVIEIARSMVAPPRWNAKKPVTSSPSGVAPSGTDTKPADKDVVAVKGTATKSVKVEGQTGESPNSTGGPRKRGRKPKVETPGVVVKKRPGRKPKVKTEEDIEEDKLTAFQLKYMETSTLVIEFAESKHARYYLPKDSIIEYVPETDKYLLSWIAVHNKRELKRFARRKKVDVDSNDMYFLQDCPPVLFSSMTVTLSQVPKRFQPILLHSVNKVEDVRRVMARILEIGTRLSGYNVWYQLDGYDDAKLAEHYRVELNDFESQLRTKRFKRT</sequence>
<name>J7RL34_HUIN7</name>
<evidence type="ECO:0000259" key="2">
    <source>
        <dbReference type="Pfam" id="PF24707"/>
    </source>
</evidence>
<feature type="region of interest" description="Disordered" evidence="1">
    <location>
        <begin position="1"/>
        <end position="63"/>
    </location>
</feature>
<dbReference type="eggNOG" id="ENOG502QWM7">
    <property type="taxonomic scope" value="Eukaryota"/>
</dbReference>
<dbReference type="InterPro" id="IPR037651">
    <property type="entry name" value="Swc3"/>
</dbReference>
<proteinExistence type="predicted"/>
<dbReference type="InterPro" id="IPR058986">
    <property type="entry name" value="Swc3_C"/>
</dbReference>
<evidence type="ECO:0000313" key="4">
    <source>
        <dbReference type="EMBL" id="CCK70213.1"/>
    </source>
</evidence>
<feature type="domain" description="Swc3 C-terminal" evidence="3">
    <location>
        <begin position="402"/>
        <end position="556"/>
    </location>
</feature>
<dbReference type="OMA" id="MQKMCDC"/>
<feature type="compositionally biased region" description="Basic residues" evidence="1">
    <location>
        <begin position="382"/>
        <end position="391"/>
    </location>
</feature>
<dbReference type="GO" id="GO:0140849">
    <property type="term" value="F:ATP-dependent H2AZ histone chaperone activity"/>
    <property type="evidence" value="ECO:0007669"/>
    <property type="project" value="InterPro"/>
</dbReference>
<dbReference type="HOGENOM" id="CLU_008595_1_0_1"/>
<feature type="compositionally biased region" description="Basic residues" evidence="1">
    <location>
        <begin position="238"/>
        <end position="248"/>
    </location>
</feature>
<feature type="domain" description="SWR1-complex protein 3" evidence="2">
    <location>
        <begin position="63"/>
        <end position="164"/>
    </location>
</feature>
<feature type="region of interest" description="Disordered" evidence="1">
    <location>
        <begin position="312"/>
        <end position="396"/>
    </location>
</feature>
<dbReference type="GeneID" id="34525902"/>
<dbReference type="STRING" id="1071383.J7RL34"/>